<keyword evidence="2" id="KW-1185">Reference proteome</keyword>
<gene>
    <name evidence="1" type="ORF">CVT25_015879</name>
</gene>
<evidence type="ECO:0000313" key="2">
    <source>
        <dbReference type="Proteomes" id="UP000283269"/>
    </source>
</evidence>
<dbReference type="InParanoid" id="A0A409XIH0"/>
<dbReference type="OrthoDB" id="3145912at2759"/>
<proteinExistence type="predicted"/>
<evidence type="ECO:0000313" key="1">
    <source>
        <dbReference type="EMBL" id="PPQ90565.1"/>
    </source>
</evidence>
<name>A0A409XIH0_PSICY</name>
<organism evidence="1 2">
    <name type="scientific">Psilocybe cyanescens</name>
    <dbReference type="NCBI Taxonomy" id="93625"/>
    <lineage>
        <taxon>Eukaryota</taxon>
        <taxon>Fungi</taxon>
        <taxon>Dikarya</taxon>
        <taxon>Basidiomycota</taxon>
        <taxon>Agaricomycotina</taxon>
        <taxon>Agaricomycetes</taxon>
        <taxon>Agaricomycetidae</taxon>
        <taxon>Agaricales</taxon>
        <taxon>Agaricineae</taxon>
        <taxon>Strophariaceae</taxon>
        <taxon>Psilocybe</taxon>
    </lineage>
</organism>
<protein>
    <recommendedName>
        <fullName evidence="3">F-box domain-containing protein</fullName>
    </recommendedName>
</protein>
<reference evidence="1 2" key="1">
    <citation type="journal article" date="2018" name="Evol. Lett.">
        <title>Horizontal gene cluster transfer increased hallucinogenic mushroom diversity.</title>
        <authorList>
            <person name="Reynolds H.T."/>
            <person name="Vijayakumar V."/>
            <person name="Gluck-Thaler E."/>
            <person name="Korotkin H.B."/>
            <person name="Matheny P.B."/>
            <person name="Slot J.C."/>
        </authorList>
    </citation>
    <scope>NUCLEOTIDE SEQUENCE [LARGE SCALE GENOMIC DNA]</scope>
    <source>
        <strain evidence="1 2">2631</strain>
    </source>
</reference>
<dbReference type="Proteomes" id="UP000283269">
    <property type="component" value="Unassembled WGS sequence"/>
</dbReference>
<comment type="caution">
    <text evidence="1">The sequence shown here is derived from an EMBL/GenBank/DDBJ whole genome shotgun (WGS) entry which is preliminary data.</text>
</comment>
<sequence length="320" mass="36611">MQESNDRNALQETVIFQFPNELQKEIFERAATLNGVSAFSLTQVASYVNIWVHPILYQRIVIRSSHAVSCFFRTIRSKPMHHFSTLVKSLTLTENVGLSKVKPILAETRHIISFTLFGPAYSQEMFNILNLIRSPYLRRMTLVYRHPLERGRTGYRIHEMPPKILTTLSHLTIVTDHSDISNNSWDNLSVAVSIATGTDFNSVLPSHPNMFQHLTHFAASFCRYPDVYNIGKVARNLRYFAVLLHRISKYTTMNGLLDCARSQTDFHMVILKDLGDTASWNVDDCFGPSDFWRRVEQLVDDGYISDNGDVRHIGEDGCPL</sequence>
<dbReference type="EMBL" id="NHYD01001616">
    <property type="protein sequence ID" value="PPQ90565.1"/>
    <property type="molecule type" value="Genomic_DNA"/>
</dbReference>
<evidence type="ECO:0008006" key="3">
    <source>
        <dbReference type="Google" id="ProtNLM"/>
    </source>
</evidence>
<dbReference type="AlphaFoldDB" id="A0A409XIH0"/>
<accession>A0A409XIH0</accession>